<dbReference type="PANTHER" id="PTHR45638:SF11">
    <property type="entry name" value="CYCLIC NUCLEOTIDE-GATED CATION CHANNEL SUBUNIT A"/>
    <property type="match status" value="1"/>
</dbReference>
<evidence type="ECO:0000256" key="4">
    <source>
        <dbReference type="ARBA" id="ARBA00023136"/>
    </source>
</evidence>
<evidence type="ECO:0000256" key="2">
    <source>
        <dbReference type="ARBA" id="ARBA00022692"/>
    </source>
</evidence>
<dbReference type="Gene3D" id="1.10.287.70">
    <property type="match status" value="1"/>
</dbReference>
<dbReference type="SUPFAM" id="SSF81324">
    <property type="entry name" value="Voltage-gated potassium channels"/>
    <property type="match status" value="1"/>
</dbReference>
<feature type="domain" description="Ion transport" evidence="6">
    <location>
        <begin position="142"/>
        <end position="334"/>
    </location>
</feature>
<name>A0A0H5QJ58_9EUKA</name>
<feature type="transmembrane region" description="Helical" evidence="5">
    <location>
        <begin position="179"/>
        <end position="198"/>
    </location>
</feature>
<accession>A0A0H5QJ58</accession>
<dbReference type="GO" id="GO:0016020">
    <property type="term" value="C:membrane"/>
    <property type="evidence" value="ECO:0007669"/>
    <property type="project" value="UniProtKB-SubCell"/>
</dbReference>
<dbReference type="InterPro" id="IPR050866">
    <property type="entry name" value="CNG_cation_channel"/>
</dbReference>
<evidence type="ECO:0000259" key="6">
    <source>
        <dbReference type="Pfam" id="PF00520"/>
    </source>
</evidence>
<dbReference type="AlphaFoldDB" id="A0A0H5QJ58"/>
<feature type="transmembrane region" description="Helical" evidence="5">
    <location>
        <begin position="278"/>
        <end position="299"/>
    </location>
</feature>
<dbReference type="EMBL" id="HACM01000884">
    <property type="protein sequence ID" value="CRZ01326.1"/>
    <property type="molecule type" value="Transcribed_RNA"/>
</dbReference>
<keyword evidence="2 5" id="KW-0812">Transmembrane</keyword>
<dbReference type="Pfam" id="PF00520">
    <property type="entry name" value="Ion_trans"/>
    <property type="match status" value="1"/>
</dbReference>
<evidence type="ECO:0000256" key="3">
    <source>
        <dbReference type="ARBA" id="ARBA00022989"/>
    </source>
</evidence>
<comment type="subcellular location">
    <subcellularLocation>
        <location evidence="1">Membrane</location>
        <topology evidence="1">Multi-pass membrane protein</topology>
    </subcellularLocation>
</comment>
<dbReference type="GO" id="GO:0005221">
    <property type="term" value="F:intracellularly cyclic nucleotide-activated monoatomic cation channel activity"/>
    <property type="evidence" value="ECO:0007669"/>
    <property type="project" value="InterPro"/>
</dbReference>
<protein>
    <recommendedName>
        <fullName evidence="6">Ion transport domain-containing protein</fullName>
    </recommendedName>
</protein>
<dbReference type="EMBL" id="HACM01000886">
    <property type="protein sequence ID" value="CRZ01328.1"/>
    <property type="molecule type" value="Transcribed_RNA"/>
</dbReference>
<reference evidence="7" key="1">
    <citation type="submission" date="2015-04" db="EMBL/GenBank/DDBJ databases">
        <title>The genome sequence of the plant pathogenic Rhizarian Plasmodiophora brassicae reveals insights in its biotrophic life cycle and the origin of chitin synthesis.</title>
        <authorList>
            <person name="Schwelm A."/>
            <person name="Fogelqvist J."/>
            <person name="Knaust A."/>
            <person name="Julke S."/>
            <person name="Lilja T."/>
            <person name="Dhandapani V."/>
            <person name="Bonilla-Rosso G."/>
            <person name="Karlsson M."/>
            <person name="Shevchenko A."/>
            <person name="Choi S.R."/>
            <person name="Kim H.G."/>
            <person name="Park J.Y."/>
            <person name="Lim Y.P."/>
            <person name="Ludwig-Muller J."/>
            <person name="Dixelius C."/>
        </authorList>
    </citation>
    <scope>NUCLEOTIDE SEQUENCE</scope>
    <source>
        <tissue evidence="7">Potato root galls</tissue>
    </source>
</reference>
<organism evidence="7">
    <name type="scientific">Spongospora subterranea</name>
    <dbReference type="NCBI Taxonomy" id="70186"/>
    <lineage>
        <taxon>Eukaryota</taxon>
        <taxon>Sar</taxon>
        <taxon>Rhizaria</taxon>
        <taxon>Endomyxa</taxon>
        <taxon>Phytomyxea</taxon>
        <taxon>Plasmodiophorida</taxon>
        <taxon>Plasmodiophoridae</taxon>
        <taxon>Spongospora</taxon>
    </lineage>
</organism>
<keyword evidence="4 5" id="KW-0472">Membrane</keyword>
<evidence type="ECO:0000256" key="5">
    <source>
        <dbReference type="SAM" id="Phobius"/>
    </source>
</evidence>
<dbReference type="InterPro" id="IPR005821">
    <property type="entry name" value="Ion_trans_dom"/>
</dbReference>
<evidence type="ECO:0000313" key="7">
    <source>
        <dbReference type="EMBL" id="CRZ01326.1"/>
    </source>
</evidence>
<proteinExistence type="predicted"/>
<dbReference type="GO" id="GO:0044877">
    <property type="term" value="F:protein-containing complex binding"/>
    <property type="evidence" value="ECO:0007669"/>
    <property type="project" value="TreeGrafter"/>
</dbReference>
<feature type="transmembrane region" description="Helical" evidence="5">
    <location>
        <begin position="143"/>
        <end position="167"/>
    </location>
</feature>
<keyword evidence="3 5" id="KW-1133">Transmembrane helix</keyword>
<sequence length="388" mass="43708">MTKTRKMDMLEALHPKLDSTMANPVAGSVSTAGPRRSICVAAGIDPEKLSSTTVLTTLHANKAPASLMQQMAIMPATSKNRLSSKVIAAKKAKMRRSLSTQLAARRGSASMGGSTSSALPLGSHVKFVLKNFVILPTTRFAKIWSLTIAIVNIYNICMIPFRIVFIPDWLTPEYIAFDYFGDFLYLVDIYLNFHMAFMSHGRLLSQTIDISDDYIKTRLYRHIVASIPADILMLWTGPNAIWRIPRMLRALDVYQLLNVSSLVGTQPWLTLTKKVGALLLQFLYISHITACCYFVFANVDGYGVPDNKWLPPAFLDDDEEPLRKYLYGLYFSYDMLLRLGKLHIMFSCSDFLLSTRENCVQAVKFRFLVDTLRACLSMCFQKAAVFRS</sequence>
<dbReference type="PANTHER" id="PTHR45638">
    <property type="entry name" value="CYCLIC NUCLEOTIDE-GATED CATION CHANNEL SUBUNIT A"/>
    <property type="match status" value="1"/>
</dbReference>
<evidence type="ECO:0000256" key="1">
    <source>
        <dbReference type="ARBA" id="ARBA00004141"/>
    </source>
</evidence>